<sequence>MSAPPPPKKPFTGDPNQYPPNHFAKSITGACLCGSISVTVNENIFNDYPSAYICHCANCRKVSGSYAAPNVRIEQDKVKIVDRKGTMKEYDDFETGSGNPVHRFFCGRCGSPIKSETARFKDMYILKMGIFPRIPKPQFETFAEHRHAWQGKHDGVEQFALVMGGKKLGE</sequence>
<dbReference type="AlphaFoldDB" id="A0A1Y1Y8N6"/>
<dbReference type="PANTHER" id="PTHR33337:SF43">
    <property type="entry name" value="CENP-V_GFA DOMAIN-CONTAINING PROTEIN"/>
    <property type="match status" value="1"/>
</dbReference>
<keyword evidence="7" id="KW-1185">Reference proteome</keyword>
<evidence type="ECO:0000256" key="1">
    <source>
        <dbReference type="ARBA" id="ARBA00005495"/>
    </source>
</evidence>
<dbReference type="SUPFAM" id="SSF51316">
    <property type="entry name" value="Mss4-like"/>
    <property type="match status" value="1"/>
</dbReference>
<organism evidence="6 7">
    <name type="scientific">Clohesyomyces aquaticus</name>
    <dbReference type="NCBI Taxonomy" id="1231657"/>
    <lineage>
        <taxon>Eukaryota</taxon>
        <taxon>Fungi</taxon>
        <taxon>Dikarya</taxon>
        <taxon>Ascomycota</taxon>
        <taxon>Pezizomycotina</taxon>
        <taxon>Dothideomycetes</taxon>
        <taxon>Pleosporomycetidae</taxon>
        <taxon>Pleosporales</taxon>
        <taxon>Lindgomycetaceae</taxon>
        <taxon>Clohesyomyces</taxon>
    </lineage>
</organism>
<evidence type="ECO:0000256" key="4">
    <source>
        <dbReference type="ARBA" id="ARBA00023239"/>
    </source>
</evidence>
<proteinExistence type="inferred from homology"/>
<accession>A0A1Y1Y8N6</accession>
<dbReference type="Pfam" id="PF04828">
    <property type="entry name" value="GFA"/>
    <property type="match status" value="1"/>
</dbReference>
<dbReference type="InterPro" id="IPR006913">
    <property type="entry name" value="CENP-V/GFA"/>
</dbReference>
<evidence type="ECO:0000256" key="2">
    <source>
        <dbReference type="ARBA" id="ARBA00022723"/>
    </source>
</evidence>
<dbReference type="STRING" id="1231657.A0A1Y1Y8N6"/>
<reference evidence="6 7" key="1">
    <citation type="submission" date="2016-07" db="EMBL/GenBank/DDBJ databases">
        <title>Pervasive Adenine N6-methylation of Active Genes in Fungi.</title>
        <authorList>
            <consortium name="DOE Joint Genome Institute"/>
            <person name="Mondo S.J."/>
            <person name="Dannebaum R.O."/>
            <person name="Kuo R.C."/>
            <person name="Labutti K."/>
            <person name="Haridas S."/>
            <person name="Kuo A."/>
            <person name="Salamov A."/>
            <person name="Ahrendt S.R."/>
            <person name="Lipzen A."/>
            <person name="Sullivan W."/>
            <person name="Andreopoulos W.B."/>
            <person name="Clum A."/>
            <person name="Lindquist E."/>
            <person name="Daum C."/>
            <person name="Ramamoorthy G.K."/>
            <person name="Gryganskyi A."/>
            <person name="Culley D."/>
            <person name="Magnuson J.K."/>
            <person name="James T.Y."/>
            <person name="O'Malley M.A."/>
            <person name="Stajich J.E."/>
            <person name="Spatafora J.W."/>
            <person name="Visel A."/>
            <person name="Grigoriev I.V."/>
        </authorList>
    </citation>
    <scope>NUCLEOTIDE SEQUENCE [LARGE SCALE GENOMIC DNA]</scope>
    <source>
        <strain evidence="6 7">CBS 115471</strain>
    </source>
</reference>
<evidence type="ECO:0000313" key="7">
    <source>
        <dbReference type="Proteomes" id="UP000193144"/>
    </source>
</evidence>
<evidence type="ECO:0000313" key="6">
    <source>
        <dbReference type="EMBL" id="ORX94357.1"/>
    </source>
</evidence>
<dbReference type="OrthoDB" id="9985472at2759"/>
<keyword evidence="2" id="KW-0479">Metal-binding</keyword>
<dbReference type="Proteomes" id="UP000193144">
    <property type="component" value="Unassembled WGS sequence"/>
</dbReference>
<name>A0A1Y1Y8N6_9PLEO</name>
<gene>
    <name evidence="6" type="ORF">BCR34DRAFT_499309</name>
</gene>
<dbReference type="PANTHER" id="PTHR33337">
    <property type="entry name" value="GFA DOMAIN-CONTAINING PROTEIN"/>
    <property type="match status" value="1"/>
</dbReference>
<dbReference type="GO" id="GO:0046872">
    <property type="term" value="F:metal ion binding"/>
    <property type="evidence" value="ECO:0007669"/>
    <property type="project" value="UniProtKB-KW"/>
</dbReference>
<dbReference type="InterPro" id="IPR011057">
    <property type="entry name" value="Mss4-like_sf"/>
</dbReference>
<keyword evidence="3" id="KW-0862">Zinc</keyword>
<comment type="caution">
    <text evidence="6">The sequence shown here is derived from an EMBL/GenBank/DDBJ whole genome shotgun (WGS) entry which is preliminary data.</text>
</comment>
<comment type="similarity">
    <text evidence="1">Belongs to the Gfa family.</text>
</comment>
<feature type="domain" description="CENP-V/GFA" evidence="5">
    <location>
        <begin position="27"/>
        <end position="150"/>
    </location>
</feature>
<dbReference type="PROSITE" id="PS51891">
    <property type="entry name" value="CENP_V_GFA"/>
    <property type="match status" value="1"/>
</dbReference>
<keyword evidence="4" id="KW-0456">Lyase</keyword>
<evidence type="ECO:0000256" key="3">
    <source>
        <dbReference type="ARBA" id="ARBA00022833"/>
    </source>
</evidence>
<dbReference type="EMBL" id="MCFA01000311">
    <property type="protein sequence ID" value="ORX94357.1"/>
    <property type="molecule type" value="Genomic_DNA"/>
</dbReference>
<dbReference type="GO" id="GO:0016846">
    <property type="term" value="F:carbon-sulfur lyase activity"/>
    <property type="evidence" value="ECO:0007669"/>
    <property type="project" value="InterPro"/>
</dbReference>
<protein>
    <submittedName>
        <fullName evidence="6">Mss4-like protein</fullName>
    </submittedName>
</protein>
<evidence type="ECO:0000259" key="5">
    <source>
        <dbReference type="PROSITE" id="PS51891"/>
    </source>
</evidence>
<dbReference type="Gene3D" id="3.90.1590.10">
    <property type="entry name" value="glutathione-dependent formaldehyde- activating enzyme (gfa)"/>
    <property type="match status" value="1"/>
</dbReference>